<dbReference type="InterPro" id="IPR011990">
    <property type="entry name" value="TPR-like_helical_dom_sf"/>
</dbReference>
<dbReference type="Pfam" id="PF08238">
    <property type="entry name" value="Sel1"/>
    <property type="match status" value="3"/>
</dbReference>
<dbReference type="EMBL" id="MU032345">
    <property type="protein sequence ID" value="KAF3769001.1"/>
    <property type="molecule type" value="Genomic_DNA"/>
</dbReference>
<keyword evidence="3" id="KW-1185">Reference proteome</keyword>
<reference evidence="2" key="1">
    <citation type="journal article" date="2020" name="Phytopathology">
        <title>Genome sequence of the chestnut blight fungus Cryphonectria parasitica EP155: A fundamental resource for an archetypical invasive plant pathogen.</title>
        <authorList>
            <person name="Crouch J.A."/>
            <person name="Dawe A."/>
            <person name="Aerts A."/>
            <person name="Barry K."/>
            <person name="Churchill A.C.L."/>
            <person name="Grimwood J."/>
            <person name="Hillman B."/>
            <person name="Milgroom M.G."/>
            <person name="Pangilinan J."/>
            <person name="Smith M."/>
            <person name="Salamov A."/>
            <person name="Schmutz J."/>
            <person name="Yadav J."/>
            <person name="Grigoriev I.V."/>
            <person name="Nuss D."/>
        </authorList>
    </citation>
    <scope>NUCLEOTIDE SEQUENCE</scope>
    <source>
        <strain evidence="2">EP155</strain>
    </source>
</reference>
<accession>A0A9P4Y9I3</accession>
<dbReference type="GO" id="GO:0010972">
    <property type="term" value="P:negative regulation of G2/M transition of mitotic cell cycle"/>
    <property type="evidence" value="ECO:0007669"/>
    <property type="project" value="TreeGrafter"/>
</dbReference>
<feature type="compositionally biased region" description="Basic and acidic residues" evidence="1">
    <location>
        <begin position="566"/>
        <end position="578"/>
    </location>
</feature>
<evidence type="ECO:0000313" key="3">
    <source>
        <dbReference type="Proteomes" id="UP000803844"/>
    </source>
</evidence>
<protein>
    <recommendedName>
        <fullName evidence="4">Protein DSF2</fullName>
    </recommendedName>
</protein>
<dbReference type="PANTHER" id="PTHR43628:SF11">
    <property type="entry name" value="PROTEIN DSF2"/>
    <property type="match status" value="1"/>
</dbReference>
<sequence>MAAPTRPPLLELRTDSQASIPRPMKSPRLHVAGEIPPELSPLDAFALQSRLLAKKLEESAKAGKRMSRLPPLTTESPLIVQGRSEYFRSMSQESASEAGEQHSAGPAMRPEVEESPIRPQSMHPRMSHIPPTPDASLPPLPTPNSFEQMRGRTLAPLSDRSSYFGARREHSPSSLSSVSIDAKLAEDDAQSVKSVRQELLDTPSIPSGQALTSPRNRRSQESLAPPTTVFPKRTSSIMSQPVNSAAAAVDDSLGSSFHSSQGSRKMSTSSAGVFSPHQQRSPSVSSNISELPRPAFNFSRPMSRAGTPGPATPGLEARFDPPVRQPSSDSHSSLFAADDVHTPISMNSEGFPDLLEEARAGAPAPSYIYSKYSLPRGKMLSRHSIERGQPGATLIGQAPPSPPTRPSSSGGRQTEEPGRPSGESSLSVPRPSTQPSPGSSQPPAGEDRASEDATRGRSSQERPATATTSDASTIKARSQHSTAATMAEMSADEHVDKAVALHEDGKFNESTYHLRYAAKQGHPTGMLLYALACRHGWGMRPNQEEGVRWLRMAADSAGTEIAEDEDKAKQGQHVDKPEQKKRKAQLALSIYELGASYMNGWGIEQDKPLALRCYEIAGSWGDVDALAEAGFCYAKGVGCKKNLKKSAKLYRMAEAKGMNMIGQSWIHKAKYDDSDDDDKKSTKSSKSVRSKSKSRHFLGLNKTRSNTAASS</sequence>
<gene>
    <name evidence="2" type="ORF">M406DRAFT_337308</name>
</gene>
<name>A0A9P4Y9I3_CRYP1</name>
<dbReference type="AlphaFoldDB" id="A0A9P4Y9I3"/>
<feature type="compositionally biased region" description="Pro residues" evidence="1">
    <location>
        <begin position="130"/>
        <end position="142"/>
    </location>
</feature>
<feature type="compositionally biased region" description="Polar residues" evidence="1">
    <location>
        <begin position="204"/>
        <end position="214"/>
    </location>
</feature>
<comment type="caution">
    <text evidence="2">The sequence shown here is derived from an EMBL/GenBank/DDBJ whole genome shotgun (WGS) entry which is preliminary data.</text>
</comment>
<dbReference type="SUPFAM" id="SSF81901">
    <property type="entry name" value="HCP-like"/>
    <property type="match status" value="1"/>
</dbReference>
<feature type="compositionally biased region" description="Polar residues" evidence="1">
    <location>
        <begin position="702"/>
        <end position="711"/>
    </location>
</feature>
<feature type="compositionally biased region" description="Basic and acidic residues" evidence="1">
    <location>
        <begin position="670"/>
        <end position="681"/>
    </location>
</feature>
<dbReference type="InterPro" id="IPR052945">
    <property type="entry name" value="Mitotic_Regulator"/>
</dbReference>
<dbReference type="RefSeq" id="XP_040779962.1">
    <property type="nucleotide sequence ID" value="XM_040921240.1"/>
</dbReference>
<dbReference type="GO" id="GO:0032153">
    <property type="term" value="C:cell division site"/>
    <property type="evidence" value="ECO:0007669"/>
    <property type="project" value="TreeGrafter"/>
</dbReference>
<feature type="region of interest" description="Disordered" evidence="1">
    <location>
        <begin position="670"/>
        <end position="711"/>
    </location>
</feature>
<feature type="compositionally biased region" description="Low complexity" evidence="1">
    <location>
        <begin position="429"/>
        <end position="443"/>
    </location>
</feature>
<feature type="region of interest" description="Disordered" evidence="1">
    <location>
        <begin position="1"/>
        <end position="35"/>
    </location>
</feature>
<evidence type="ECO:0000256" key="1">
    <source>
        <dbReference type="SAM" id="MobiDB-lite"/>
    </source>
</evidence>
<feature type="region of interest" description="Disordered" evidence="1">
    <location>
        <begin position="380"/>
        <end position="480"/>
    </location>
</feature>
<feature type="compositionally biased region" description="Basic residues" evidence="1">
    <location>
        <begin position="682"/>
        <end position="696"/>
    </location>
</feature>
<feature type="compositionally biased region" description="Polar residues" evidence="1">
    <location>
        <begin position="264"/>
        <end position="289"/>
    </location>
</feature>
<dbReference type="SMART" id="SM00671">
    <property type="entry name" value="SEL1"/>
    <property type="match status" value="3"/>
</dbReference>
<dbReference type="PANTHER" id="PTHR43628">
    <property type="entry name" value="ACTIVATOR OF C KINASE PROTEIN 1-RELATED"/>
    <property type="match status" value="1"/>
</dbReference>
<feature type="region of interest" description="Disordered" evidence="1">
    <location>
        <begin position="58"/>
        <end position="336"/>
    </location>
</feature>
<dbReference type="InterPro" id="IPR006597">
    <property type="entry name" value="Sel1-like"/>
</dbReference>
<dbReference type="GeneID" id="63838369"/>
<feature type="region of interest" description="Disordered" evidence="1">
    <location>
        <begin position="560"/>
        <end position="580"/>
    </location>
</feature>
<evidence type="ECO:0008006" key="4">
    <source>
        <dbReference type="Google" id="ProtNLM"/>
    </source>
</evidence>
<dbReference type="Proteomes" id="UP000803844">
    <property type="component" value="Unassembled WGS sequence"/>
</dbReference>
<feature type="compositionally biased region" description="Basic and acidic residues" evidence="1">
    <location>
        <begin position="445"/>
        <end position="460"/>
    </location>
</feature>
<dbReference type="OrthoDB" id="2384430at2759"/>
<feature type="compositionally biased region" description="Low complexity" evidence="1">
    <location>
        <begin position="252"/>
        <end position="263"/>
    </location>
</feature>
<feature type="compositionally biased region" description="Polar residues" evidence="1">
    <location>
        <begin position="461"/>
        <end position="480"/>
    </location>
</feature>
<feature type="compositionally biased region" description="Polar residues" evidence="1">
    <location>
        <begin position="233"/>
        <end position="243"/>
    </location>
</feature>
<dbReference type="Gene3D" id="1.25.40.10">
    <property type="entry name" value="Tetratricopeptide repeat domain"/>
    <property type="match status" value="1"/>
</dbReference>
<proteinExistence type="predicted"/>
<organism evidence="2 3">
    <name type="scientific">Cryphonectria parasitica (strain ATCC 38755 / EP155)</name>
    <dbReference type="NCBI Taxonomy" id="660469"/>
    <lineage>
        <taxon>Eukaryota</taxon>
        <taxon>Fungi</taxon>
        <taxon>Dikarya</taxon>
        <taxon>Ascomycota</taxon>
        <taxon>Pezizomycotina</taxon>
        <taxon>Sordariomycetes</taxon>
        <taxon>Sordariomycetidae</taxon>
        <taxon>Diaporthales</taxon>
        <taxon>Cryphonectriaceae</taxon>
        <taxon>Cryphonectria-Endothia species complex</taxon>
        <taxon>Cryphonectria</taxon>
    </lineage>
</organism>
<evidence type="ECO:0000313" key="2">
    <source>
        <dbReference type="EMBL" id="KAF3769001.1"/>
    </source>
</evidence>